<accession>A0A1H8SG41</accession>
<dbReference type="InterPro" id="IPR029044">
    <property type="entry name" value="Nucleotide-diphossugar_trans"/>
</dbReference>
<dbReference type="AlphaFoldDB" id="A0A1H8SG41"/>
<dbReference type="SUPFAM" id="SSF53448">
    <property type="entry name" value="Nucleotide-diphospho-sugar transferases"/>
    <property type="match status" value="1"/>
</dbReference>
<dbReference type="Gene3D" id="3.90.550.10">
    <property type="entry name" value="Spore Coat Polysaccharide Biosynthesis Protein SpsA, Chain A"/>
    <property type="match status" value="1"/>
</dbReference>
<dbReference type="RefSeq" id="WP_091499791.1">
    <property type="nucleotide sequence ID" value="NZ_FODJ01000012.1"/>
</dbReference>
<dbReference type="GO" id="GO:0050518">
    <property type="term" value="F:2-C-methyl-D-erythritol 4-phosphate cytidylyltransferase activity"/>
    <property type="evidence" value="ECO:0007669"/>
    <property type="project" value="UniProtKB-UniRule"/>
</dbReference>
<dbReference type="InterPro" id="IPR050088">
    <property type="entry name" value="IspD/TarI_cytidylyltransf_bact"/>
</dbReference>
<dbReference type="InterPro" id="IPR034683">
    <property type="entry name" value="IspD/TarI"/>
</dbReference>
<comment type="similarity">
    <text evidence="4">Belongs to the IspD/TarI cytidylyltransferase family. IspD subfamily.</text>
</comment>
<dbReference type="UniPathway" id="UPA00056">
    <property type="reaction ID" value="UER00093"/>
</dbReference>
<comment type="catalytic activity">
    <reaction evidence="4">
        <text>2-C-methyl-D-erythritol 4-phosphate + CTP + H(+) = 4-CDP-2-C-methyl-D-erythritol + diphosphate</text>
        <dbReference type="Rhea" id="RHEA:13429"/>
        <dbReference type="ChEBI" id="CHEBI:15378"/>
        <dbReference type="ChEBI" id="CHEBI:33019"/>
        <dbReference type="ChEBI" id="CHEBI:37563"/>
        <dbReference type="ChEBI" id="CHEBI:57823"/>
        <dbReference type="ChEBI" id="CHEBI:58262"/>
        <dbReference type="EC" id="2.7.7.60"/>
    </reaction>
</comment>
<dbReference type="GO" id="GO:0019288">
    <property type="term" value="P:isopentenyl diphosphate biosynthetic process, methylerythritol 4-phosphate pathway"/>
    <property type="evidence" value="ECO:0007669"/>
    <property type="project" value="UniProtKB-UniRule"/>
</dbReference>
<dbReference type="PANTHER" id="PTHR32125:SF4">
    <property type="entry name" value="2-C-METHYL-D-ERYTHRITOL 4-PHOSPHATE CYTIDYLYLTRANSFERASE, CHLOROPLASTIC"/>
    <property type="match status" value="1"/>
</dbReference>
<dbReference type="EMBL" id="FODJ01000012">
    <property type="protein sequence ID" value="SEO77153.1"/>
    <property type="molecule type" value="Genomic_DNA"/>
</dbReference>
<dbReference type="PANTHER" id="PTHR32125">
    <property type="entry name" value="2-C-METHYL-D-ERYTHRITOL 4-PHOSPHATE CYTIDYLYLTRANSFERASE, CHLOROPLASTIC"/>
    <property type="match status" value="1"/>
</dbReference>
<evidence type="ECO:0000313" key="6">
    <source>
        <dbReference type="Proteomes" id="UP000199300"/>
    </source>
</evidence>
<keyword evidence="6" id="KW-1185">Reference proteome</keyword>
<dbReference type="Pfam" id="PF01128">
    <property type="entry name" value="IspD"/>
    <property type="match status" value="1"/>
</dbReference>
<proteinExistence type="inferred from homology"/>
<dbReference type="OrthoDB" id="9806837at2"/>
<dbReference type="FunFam" id="3.90.550.10:FF:000003">
    <property type="entry name" value="2-C-methyl-D-erythritol 4-phosphate cytidylyltransferase"/>
    <property type="match status" value="1"/>
</dbReference>
<comment type="pathway">
    <text evidence="4">Isoprenoid biosynthesis; isopentenyl diphosphate biosynthesis via DXP pathway; isopentenyl diphosphate from 1-deoxy-D-xylulose 5-phosphate: step 2/6.</text>
</comment>
<evidence type="ECO:0000256" key="2">
    <source>
        <dbReference type="ARBA" id="ARBA00022695"/>
    </source>
</evidence>
<evidence type="ECO:0000256" key="1">
    <source>
        <dbReference type="ARBA" id="ARBA00022679"/>
    </source>
</evidence>
<name>A0A1H8SG41_9BACI</name>
<protein>
    <recommendedName>
        <fullName evidence="4">2-C-methyl-D-erythritol 4-phosphate cytidylyltransferase</fullName>
        <ecNumber evidence="4">2.7.7.60</ecNumber>
    </recommendedName>
    <alternativeName>
        <fullName evidence="4">4-diphosphocytidyl-2C-methyl-D-erythritol synthase</fullName>
    </alternativeName>
    <alternativeName>
        <fullName evidence="4">MEP cytidylyltransferase</fullName>
        <shortName evidence="4">MCT</shortName>
    </alternativeName>
</protein>
<feature type="site" description="Transition state stabilizer" evidence="4">
    <location>
        <position position="16"/>
    </location>
</feature>
<feature type="site" description="Positions MEP for the nucleophilic attack" evidence="4">
    <location>
        <position position="211"/>
    </location>
</feature>
<keyword evidence="3 4" id="KW-0414">Isoprene biosynthesis</keyword>
<dbReference type="CDD" id="cd02516">
    <property type="entry name" value="CDP-ME_synthetase"/>
    <property type="match status" value="1"/>
</dbReference>
<keyword evidence="2 4" id="KW-0548">Nucleotidyltransferase</keyword>
<evidence type="ECO:0000256" key="3">
    <source>
        <dbReference type="ARBA" id="ARBA00023229"/>
    </source>
</evidence>
<sequence length="243" mass="27324">MKPYNVIILAAGLGKRMGLGYNKQFIHLEGKPLLNHTLEAFERDRNCNKFYIVVRKAEEEQVKEMVAMASLKKPYQFVYGGQERQDSVYAGLCAIKDRSPLVFIHDGARPFISINALQRLNRSVSEHGAAILAVPVKDTVKQLRAENDHLITLDRSTLYLAQTPQAFDLQMIKHAHADACKAGYYGTDDASLVERLNQHVQLVEGESTNIKITTPDDLEQAAFILSLRVKEEEDKNVSNRTGL</sequence>
<dbReference type="InterPro" id="IPR001228">
    <property type="entry name" value="IspD"/>
</dbReference>
<evidence type="ECO:0000256" key="4">
    <source>
        <dbReference type="HAMAP-Rule" id="MF_00108"/>
    </source>
</evidence>
<reference evidence="5 6" key="1">
    <citation type="submission" date="2016-10" db="EMBL/GenBank/DDBJ databases">
        <authorList>
            <person name="de Groot N.N."/>
        </authorList>
    </citation>
    <scope>NUCLEOTIDE SEQUENCE [LARGE SCALE GENOMIC DNA]</scope>
    <source>
        <strain evidence="5 6">CGMCC 1.10434</strain>
    </source>
</reference>
<feature type="site" description="Transition state stabilizer" evidence="4">
    <location>
        <position position="23"/>
    </location>
</feature>
<dbReference type="Proteomes" id="UP000199300">
    <property type="component" value="Unassembled WGS sequence"/>
</dbReference>
<dbReference type="EC" id="2.7.7.60" evidence="4"/>
<feature type="site" description="Positions MEP for the nucleophilic attack" evidence="4">
    <location>
        <position position="155"/>
    </location>
</feature>
<dbReference type="NCBIfam" id="TIGR00453">
    <property type="entry name" value="ispD"/>
    <property type="match status" value="1"/>
</dbReference>
<comment type="function">
    <text evidence="4">Catalyzes the formation of 4-diphosphocytidyl-2-C-methyl-D-erythritol from CTP and 2-C-methyl-D-erythritol 4-phosphate (MEP).</text>
</comment>
<gene>
    <name evidence="4" type="primary">ispD</name>
    <name evidence="5" type="ORF">SAMN04488134_112116</name>
</gene>
<keyword evidence="1 4" id="KW-0808">Transferase</keyword>
<dbReference type="STRING" id="872970.SAMN04488134_112116"/>
<dbReference type="HAMAP" id="MF_00108">
    <property type="entry name" value="IspD"/>
    <property type="match status" value="1"/>
</dbReference>
<organism evidence="5 6">
    <name type="scientific">Amphibacillus marinus</name>
    <dbReference type="NCBI Taxonomy" id="872970"/>
    <lineage>
        <taxon>Bacteria</taxon>
        <taxon>Bacillati</taxon>
        <taxon>Bacillota</taxon>
        <taxon>Bacilli</taxon>
        <taxon>Bacillales</taxon>
        <taxon>Bacillaceae</taxon>
        <taxon>Amphibacillus</taxon>
    </lineage>
</organism>
<evidence type="ECO:0000313" key="5">
    <source>
        <dbReference type="EMBL" id="SEO77153.1"/>
    </source>
</evidence>